<keyword evidence="2" id="KW-1185">Reference proteome</keyword>
<comment type="caution">
    <text evidence="1">The sequence shown here is derived from an EMBL/GenBank/DDBJ whole genome shotgun (WGS) entry which is preliminary data.</text>
</comment>
<dbReference type="Proteomes" id="UP000660611">
    <property type="component" value="Unassembled WGS sequence"/>
</dbReference>
<evidence type="ECO:0000313" key="1">
    <source>
        <dbReference type="EMBL" id="GIG45107.1"/>
    </source>
</evidence>
<dbReference type="RefSeq" id="WP_203846919.1">
    <property type="nucleotide sequence ID" value="NZ_BAAAVW010000009.1"/>
</dbReference>
<name>A0A919PKC1_9ACTN</name>
<sequence>MDPTLVEPGTAAFAEPGTAAFAEPGELSFHYSARGFPQHGTEALWVLTA</sequence>
<evidence type="ECO:0000313" key="2">
    <source>
        <dbReference type="Proteomes" id="UP000660611"/>
    </source>
</evidence>
<reference evidence="1" key="1">
    <citation type="submission" date="2021-01" db="EMBL/GenBank/DDBJ databases">
        <title>Whole genome shotgun sequence of Dactylosporangium siamense NBRC 106093.</title>
        <authorList>
            <person name="Komaki H."/>
            <person name="Tamura T."/>
        </authorList>
    </citation>
    <scope>NUCLEOTIDE SEQUENCE</scope>
    <source>
        <strain evidence="1">NBRC 106093</strain>
    </source>
</reference>
<dbReference type="EMBL" id="BONQ01000050">
    <property type="protein sequence ID" value="GIG45107.1"/>
    <property type="molecule type" value="Genomic_DNA"/>
</dbReference>
<protein>
    <submittedName>
        <fullName evidence="1">Uncharacterized protein</fullName>
    </submittedName>
</protein>
<gene>
    <name evidence="1" type="ORF">Dsi01nite_031480</name>
</gene>
<organism evidence="1 2">
    <name type="scientific">Dactylosporangium siamense</name>
    <dbReference type="NCBI Taxonomy" id="685454"/>
    <lineage>
        <taxon>Bacteria</taxon>
        <taxon>Bacillati</taxon>
        <taxon>Actinomycetota</taxon>
        <taxon>Actinomycetes</taxon>
        <taxon>Micromonosporales</taxon>
        <taxon>Micromonosporaceae</taxon>
        <taxon>Dactylosporangium</taxon>
    </lineage>
</organism>
<dbReference type="AlphaFoldDB" id="A0A919PKC1"/>
<accession>A0A919PKC1</accession>
<proteinExistence type="predicted"/>